<evidence type="ECO:0000313" key="9">
    <source>
        <dbReference type="EMBL" id="EYU29810.1"/>
    </source>
</evidence>
<sequence>MEMNGSDSAKTPPQNGSSRSSKGGLRTMPFIIANEALEKIASYGLIPNMILYLITVYHFSAADATTILFVWGAISNFMPIFGAFLSDSYFGRFLVISIATLTTLLGLVLLWLTAVIEKSRSPKCDIKESGICHNTKPVQMILLFVAFVLMSIGAGGIRPCSMAFGADQFDNPENPNSVRIMESFFNWYYASLGVSLMIALTVIVYIQNEFGWVIGFGVPVGLMLLSAVMFFIGSKLYVNVKPNKSLLTGLVQVWVAYWNKRHLPFPPDDNDDSAHYYYNNDHSKLFVPTQKLRYLNKACMLINPEKEVKADGSPSDTWSLCSVMQVQVLKSLIQLLPIWSTGIMIGVTISQHSFPVLQANTLNRRLAGNFKIPAGSFGIFAILTLTIWVILYDRVIVPLLSKHTNNPRGIKVITRIGIGIFISCMATATAALVERARRAKAIHQGLEETPNAEVDMSALWLLPQHCLTGLGEALNAIGQIELYYSQFPKSMASISVALFALGMAFANVVGSLIVNIVDVASKSADATKESWVSTNLNKGHYDYYYWILTLLSLVNFIYFYFCSRAFKYCDHDIFWDHDNRTAQFTDKEDIMLDIPKSTGDDSSSIYFSA</sequence>
<dbReference type="InterPro" id="IPR000109">
    <property type="entry name" value="POT_fam"/>
</dbReference>
<dbReference type="Pfam" id="PF00854">
    <property type="entry name" value="PTR2"/>
    <property type="match status" value="1"/>
</dbReference>
<keyword evidence="3 8" id="KW-0812">Transmembrane</keyword>
<evidence type="ECO:0000256" key="4">
    <source>
        <dbReference type="ARBA" id="ARBA00022989"/>
    </source>
</evidence>
<keyword evidence="10" id="KW-1185">Reference proteome</keyword>
<comment type="subcellular location">
    <subcellularLocation>
        <location evidence="1">Membrane</location>
        <topology evidence="1">Multi-pass membrane protein</topology>
    </subcellularLocation>
</comment>
<accession>A0A022QTJ0</accession>
<keyword evidence="4 8" id="KW-1133">Transmembrane helix</keyword>
<keyword evidence="5 8" id="KW-0472">Membrane</keyword>
<feature type="transmembrane region" description="Helical" evidence="8">
    <location>
        <begin position="213"/>
        <end position="232"/>
    </location>
</feature>
<feature type="transmembrane region" description="Helical" evidence="8">
    <location>
        <begin position="49"/>
        <end position="74"/>
    </location>
</feature>
<gene>
    <name evidence="9" type="ORF">MIMGU_mgv1a020560mg</name>
</gene>
<protein>
    <recommendedName>
        <fullName evidence="11">Major facilitator superfamily (MFS) profile domain-containing protein</fullName>
    </recommendedName>
</protein>
<name>A0A022QTJ0_ERYGU</name>
<dbReference type="PhylomeDB" id="A0A022QTJ0"/>
<comment type="similarity">
    <text evidence="6">Belongs to the major facilitator superfamily. Phosphate:H(+) symporter (TC 2.A.1.9) family.</text>
</comment>
<evidence type="ECO:0000313" key="10">
    <source>
        <dbReference type="Proteomes" id="UP000030748"/>
    </source>
</evidence>
<dbReference type="InterPro" id="IPR036259">
    <property type="entry name" value="MFS_trans_sf"/>
</dbReference>
<feature type="transmembrane region" description="Helical" evidence="8">
    <location>
        <begin position="94"/>
        <end position="116"/>
    </location>
</feature>
<feature type="region of interest" description="Disordered" evidence="7">
    <location>
        <begin position="1"/>
        <end position="22"/>
    </location>
</feature>
<evidence type="ECO:0000256" key="1">
    <source>
        <dbReference type="ARBA" id="ARBA00004141"/>
    </source>
</evidence>
<dbReference type="PANTHER" id="PTHR11654">
    <property type="entry name" value="OLIGOPEPTIDE TRANSPORTER-RELATED"/>
    <property type="match status" value="1"/>
</dbReference>
<evidence type="ECO:0000256" key="8">
    <source>
        <dbReference type="SAM" id="Phobius"/>
    </source>
</evidence>
<organism evidence="9 10">
    <name type="scientific">Erythranthe guttata</name>
    <name type="common">Yellow monkey flower</name>
    <name type="synonym">Mimulus guttatus</name>
    <dbReference type="NCBI Taxonomy" id="4155"/>
    <lineage>
        <taxon>Eukaryota</taxon>
        <taxon>Viridiplantae</taxon>
        <taxon>Streptophyta</taxon>
        <taxon>Embryophyta</taxon>
        <taxon>Tracheophyta</taxon>
        <taxon>Spermatophyta</taxon>
        <taxon>Magnoliopsida</taxon>
        <taxon>eudicotyledons</taxon>
        <taxon>Gunneridae</taxon>
        <taxon>Pentapetalae</taxon>
        <taxon>asterids</taxon>
        <taxon>lamiids</taxon>
        <taxon>Lamiales</taxon>
        <taxon>Phrymaceae</taxon>
        <taxon>Erythranthe</taxon>
    </lineage>
</organism>
<dbReference type="SUPFAM" id="SSF103473">
    <property type="entry name" value="MFS general substrate transporter"/>
    <property type="match status" value="1"/>
</dbReference>
<dbReference type="Proteomes" id="UP000030748">
    <property type="component" value="Unassembled WGS sequence"/>
</dbReference>
<evidence type="ECO:0000256" key="3">
    <source>
        <dbReference type="ARBA" id="ARBA00022692"/>
    </source>
</evidence>
<dbReference type="GO" id="GO:0055085">
    <property type="term" value="P:transmembrane transport"/>
    <property type="evidence" value="ECO:0000318"/>
    <property type="project" value="GO_Central"/>
</dbReference>
<feature type="transmembrane region" description="Helical" evidence="8">
    <location>
        <begin position="543"/>
        <end position="561"/>
    </location>
</feature>
<feature type="compositionally biased region" description="Polar residues" evidence="7">
    <location>
        <begin position="1"/>
        <end position="21"/>
    </location>
</feature>
<feature type="transmembrane region" description="Helical" evidence="8">
    <location>
        <begin position="496"/>
        <end position="517"/>
    </location>
</feature>
<feature type="transmembrane region" description="Helical" evidence="8">
    <location>
        <begin position="137"/>
        <end position="157"/>
    </location>
</feature>
<feature type="transmembrane region" description="Helical" evidence="8">
    <location>
        <begin position="187"/>
        <end position="206"/>
    </location>
</feature>
<reference evidence="9 10" key="1">
    <citation type="journal article" date="2013" name="Proc. Natl. Acad. Sci. U.S.A.">
        <title>Fine-scale variation in meiotic recombination in Mimulus inferred from population shotgun sequencing.</title>
        <authorList>
            <person name="Hellsten U."/>
            <person name="Wright K.M."/>
            <person name="Jenkins J."/>
            <person name="Shu S."/>
            <person name="Yuan Y."/>
            <person name="Wessler S.R."/>
            <person name="Schmutz J."/>
            <person name="Willis J.H."/>
            <person name="Rokhsar D.S."/>
        </authorList>
    </citation>
    <scope>NUCLEOTIDE SEQUENCE [LARGE SCALE GENOMIC DNA]</scope>
    <source>
        <strain evidence="10">cv. DUN x IM62</strain>
    </source>
</reference>
<dbReference type="Gene3D" id="1.20.1250.20">
    <property type="entry name" value="MFS general substrate transporter like domains"/>
    <property type="match status" value="1"/>
</dbReference>
<comment type="similarity">
    <text evidence="2">Belongs to the major facilitator superfamily. Proton-dependent oligopeptide transporter (POT/PTR) (TC 2.A.17) family.</text>
</comment>
<evidence type="ECO:0008006" key="11">
    <source>
        <dbReference type="Google" id="ProtNLM"/>
    </source>
</evidence>
<proteinExistence type="inferred from homology"/>
<dbReference type="CDD" id="cd17416">
    <property type="entry name" value="MFS_NPF1_2"/>
    <property type="match status" value="1"/>
</dbReference>
<evidence type="ECO:0000256" key="6">
    <source>
        <dbReference type="ARBA" id="ARBA00044504"/>
    </source>
</evidence>
<evidence type="ECO:0000256" key="5">
    <source>
        <dbReference type="ARBA" id="ARBA00023136"/>
    </source>
</evidence>
<evidence type="ECO:0000256" key="7">
    <source>
        <dbReference type="SAM" id="MobiDB-lite"/>
    </source>
</evidence>
<dbReference type="GO" id="GO:0022857">
    <property type="term" value="F:transmembrane transporter activity"/>
    <property type="evidence" value="ECO:0000318"/>
    <property type="project" value="GO_Central"/>
</dbReference>
<evidence type="ECO:0000256" key="2">
    <source>
        <dbReference type="ARBA" id="ARBA00005982"/>
    </source>
</evidence>
<dbReference type="GO" id="GO:0005886">
    <property type="term" value="C:plasma membrane"/>
    <property type="evidence" value="ECO:0000318"/>
    <property type="project" value="GO_Central"/>
</dbReference>
<dbReference type="STRING" id="4155.A0A022QTJ0"/>
<feature type="transmembrane region" description="Helical" evidence="8">
    <location>
        <begin position="370"/>
        <end position="392"/>
    </location>
</feature>
<dbReference type="eggNOG" id="KOG1237">
    <property type="taxonomic scope" value="Eukaryota"/>
</dbReference>
<dbReference type="EMBL" id="KI631148">
    <property type="protein sequence ID" value="EYU29810.1"/>
    <property type="molecule type" value="Genomic_DNA"/>
</dbReference>
<feature type="transmembrane region" description="Helical" evidence="8">
    <location>
        <begin position="412"/>
        <end position="433"/>
    </location>
</feature>
<dbReference type="AlphaFoldDB" id="A0A022QTJ0"/>